<proteinExistence type="predicted"/>
<evidence type="ECO:0000313" key="1">
    <source>
        <dbReference type="EMBL" id="KAI7950103.1"/>
    </source>
</evidence>
<protein>
    <submittedName>
        <fullName evidence="1">Uncharacterized protein</fullName>
    </submittedName>
</protein>
<gene>
    <name evidence="1" type="ORF">MJO28_008924</name>
</gene>
<sequence>MLHTRLEIETAALDWKTVLVTTVTTALSKNLLNLSEKQSDTTTNYVVGHLNKSYSANMIIPLFAIFAIFIFLCKVHFLLILIYTNIDFHYTLVYKVVAGRRAQAKTLSKDYLEAWHEEWRAGQELKRKEHVAQVERQHAEHSAQDTVRNKQLLALIE</sequence>
<evidence type="ECO:0000313" key="2">
    <source>
        <dbReference type="Proteomes" id="UP001060170"/>
    </source>
</evidence>
<name>A0ACC0ED55_9BASI</name>
<dbReference type="EMBL" id="CM045872">
    <property type="protein sequence ID" value="KAI7950103.1"/>
    <property type="molecule type" value="Genomic_DNA"/>
</dbReference>
<reference evidence="1 2" key="3">
    <citation type="journal article" date="2022" name="Microbiol. Spectr.">
        <title>Folding features and dynamics of 3D genome architecture in plant fungal pathogens.</title>
        <authorList>
            <person name="Xia C."/>
        </authorList>
    </citation>
    <scope>NUCLEOTIDE SEQUENCE [LARGE SCALE GENOMIC DNA]</scope>
    <source>
        <strain evidence="1 2">93-210</strain>
    </source>
</reference>
<reference evidence="2" key="2">
    <citation type="journal article" date="2018" name="Mol. Plant Microbe Interact.">
        <title>Genome sequence resources for the wheat stripe rust pathogen (Puccinia striiformis f. sp. tritici) and the barley stripe rust pathogen (Puccinia striiformis f. sp. hordei).</title>
        <authorList>
            <person name="Xia C."/>
            <person name="Wang M."/>
            <person name="Yin C."/>
            <person name="Cornejo O.E."/>
            <person name="Hulbert S.H."/>
            <person name="Chen X."/>
        </authorList>
    </citation>
    <scope>NUCLEOTIDE SEQUENCE [LARGE SCALE GENOMIC DNA]</scope>
    <source>
        <strain evidence="2">93-210</strain>
    </source>
</reference>
<keyword evidence="2" id="KW-1185">Reference proteome</keyword>
<reference evidence="2" key="1">
    <citation type="journal article" date="2018" name="BMC Genomics">
        <title>Genomic insights into host adaptation between the wheat stripe rust pathogen (Puccinia striiformis f. sp. tritici) and the barley stripe rust pathogen (Puccinia striiformis f. sp. hordei).</title>
        <authorList>
            <person name="Xia C."/>
            <person name="Wang M."/>
            <person name="Yin C."/>
            <person name="Cornejo O.E."/>
            <person name="Hulbert S.H."/>
            <person name="Chen X."/>
        </authorList>
    </citation>
    <scope>NUCLEOTIDE SEQUENCE [LARGE SCALE GENOMIC DNA]</scope>
    <source>
        <strain evidence="2">93-210</strain>
    </source>
</reference>
<organism evidence="1 2">
    <name type="scientific">Puccinia striiformis f. sp. tritici</name>
    <dbReference type="NCBI Taxonomy" id="168172"/>
    <lineage>
        <taxon>Eukaryota</taxon>
        <taxon>Fungi</taxon>
        <taxon>Dikarya</taxon>
        <taxon>Basidiomycota</taxon>
        <taxon>Pucciniomycotina</taxon>
        <taxon>Pucciniomycetes</taxon>
        <taxon>Pucciniales</taxon>
        <taxon>Pucciniaceae</taxon>
        <taxon>Puccinia</taxon>
    </lineage>
</organism>
<accession>A0ACC0ED55</accession>
<dbReference type="Proteomes" id="UP001060170">
    <property type="component" value="Chromosome 8"/>
</dbReference>
<comment type="caution">
    <text evidence="1">The sequence shown here is derived from an EMBL/GenBank/DDBJ whole genome shotgun (WGS) entry which is preliminary data.</text>
</comment>